<organism evidence="1">
    <name type="scientific">bioreactor metagenome</name>
    <dbReference type="NCBI Taxonomy" id="1076179"/>
    <lineage>
        <taxon>unclassified sequences</taxon>
        <taxon>metagenomes</taxon>
        <taxon>ecological metagenomes</taxon>
    </lineage>
</organism>
<dbReference type="EMBL" id="VSSQ01000007">
    <property type="protein sequence ID" value="MPL58434.1"/>
    <property type="molecule type" value="Genomic_DNA"/>
</dbReference>
<reference evidence="1" key="1">
    <citation type="submission" date="2019-08" db="EMBL/GenBank/DDBJ databases">
        <authorList>
            <person name="Kucharzyk K."/>
            <person name="Murdoch R.W."/>
            <person name="Higgins S."/>
            <person name="Loffler F."/>
        </authorList>
    </citation>
    <scope>NUCLEOTIDE SEQUENCE</scope>
</reference>
<dbReference type="AlphaFoldDB" id="A0A644SUY3"/>
<comment type="caution">
    <text evidence="1">The sequence shown here is derived from an EMBL/GenBank/DDBJ whole genome shotgun (WGS) entry which is preliminary data.</text>
</comment>
<protein>
    <recommendedName>
        <fullName evidence="2">LPP20 lipoprotein</fullName>
    </recommendedName>
</protein>
<dbReference type="InterPro" id="IPR038180">
    <property type="entry name" value="FlgT_N_sf"/>
</dbReference>
<sequence length="282" mass="30382">MKKLFIFSFAVVMMLMTSVSFAAPNSLTEISNGVKWQEGIVAATGTGIRPQNIASDALGAVLARRAAIVDAYRGLAEQIYGVQVDSNTTVEQLMVVEDNTKIAVSGLIKNAKILKEEQMPNGTYLVTLSVNIFGAQDSLAASIWAHKPAVIDAPAPVESVETVQMQNRMVPLNSVTGVIVDCRGLDLDRVMSPIIIDDLGRIIYGAQFIDSSFIINYGAVGYAGPDNPGDVSRAGDQPIYVKALRLNDFNRNPVIAREDADIILSANAESGFFRNCPVVFLQ</sequence>
<evidence type="ECO:0008006" key="2">
    <source>
        <dbReference type="Google" id="ProtNLM"/>
    </source>
</evidence>
<dbReference type="Gene3D" id="3.30.1660.40">
    <property type="entry name" value="FlgT, N-terminal domain"/>
    <property type="match status" value="1"/>
</dbReference>
<gene>
    <name evidence="1" type="ORF">SDC9_03967</name>
</gene>
<proteinExistence type="predicted"/>
<accession>A0A644SUY3</accession>
<evidence type="ECO:0000313" key="1">
    <source>
        <dbReference type="EMBL" id="MPL58434.1"/>
    </source>
</evidence>
<name>A0A644SUY3_9ZZZZ</name>